<organism evidence="2 3">
    <name type="scientific">Devosia nitrariae</name>
    <dbReference type="NCBI Taxonomy" id="2071872"/>
    <lineage>
        <taxon>Bacteria</taxon>
        <taxon>Pseudomonadati</taxon>
        <taxon>Pseudomonadota</taxon>
        <taxon>Alphaproteobacteria</taxon>
        <taxon>Hyphomicrobiales</taxon>
        <taxon>Devosiaceae</taxon>
        <taxon>Devosia</taxon>
    </lineage>
</organism>
<accession>A0ABQ5W507</accession>
<dbReference type="InterPro" id="IPR020080">
    <property type="entry name" value="OM_adhesin/peptidase_omptin"/>
</dbReference>
<evidence type="ECO:0000256" key="1">
    <source>
        <dbReference type="SAM" id="SignalP"/>
    </source>
</evidence>
<name>A0ABQ5W507_9HYPH</name>
<keyword evidence="1" id="KW-0732">Signal</keyword>
<dbReference type="Proteomes" id="UP001156691">
    <property type="component" value="Unassembled WGS sequence"/>
</dbReference>
<dbReference type="RefSeq" id="WP_284340577.1">
    <property type="nucleotide sequence ID" value="NZ_BSNS01000011.1"/>
</dbReference>
<evidence type="ECO:0000313" key="3">
    <source>
        <dbReference type="Proteomes" id="UP001156691"/>
    </source>
</evidence>
<feature type="chain" id="PRO_5047283230" description="Porin" evidence="1">
    <location>
        <begin position="24"/>
        <end position="345"/>
    </location>
</feature>
<dbReference type="EMBL" id="BSNS01000011">
    <property type="protein sequence ID" value="GLQ55149.1"/>
    <property type="molecule type" value="Genomic_DNA"/>
</dbReference>
<proteinExistence type="predicted"/>
<evidence type="ECO:0008006" key="4">
    <source>
        <dbReference type="Google" id="ProtNLM"/>
    </source>
</evidence>
<reference evidence="3" key="1">
    <citation type="journal article" date="2019" name="Int. J. Syst. Evol. Microbiol.">
        <title>The Global Catalogue of Microorganisms (GCM) 10K type strain sequencing project: providing services to taxonomists for standard genome sequencing and annotation.</title>
        <authorList>
            <consortium name="The Broad Institute Genomics Platform"/>
            <consortium name="The Broad Institute Genome Sequencing Center for Infectious Disease"/>
            <person name="Wu L."/>
            <person name="Ma J."/>
        </authorList>
    </citation>
    <scope>NUCLEOTIDE SEQUENCE [LARGE SCALE GENOMIC DNA]</scope>
    <source>
        <strain evidence="3">NBRC 112416</strain>
    </source>
</reference>
<evidence type="ECO:0000313" key="2">
    <source>
        <dbReference type="EMBL" id="GLQ55149.1"/>
    </source>
</evidence>
<dbReference type="SUPFAM" id="SSF69917">
    <property type="entry name" value="OMPT-like"/>
    <property type="match status" value="1"/>
</dbReference>
<sequence>MSRLLPIAAVSTLALCLAAPGLAADYGMYPELRPAYPNQWALPEDDPLRFEAGLRYWYSWGEQDFDVGPLNQSTSDTTHSGEAHFRIDDDSTQSYVKGYAGYAFLMEGDYSTTVSSGSIANGRLGYVGADFGYMPFGNEVGSVGGLIGYLYWNDSPNAGRNSFTAADSSADIAWTEGSPFYNLGFDSEANNLDIHALRLGLTGRAEISDMIDITAEVAAVPYAHVSGNLGNVLMDSASGPFTGNNVFLSSPVNVEGMGYGAMGEVMVGFKPTENMALRVGGRAWYLQGQTEATYSTVSVIGPADSDADGDLDQAPTLTEQGYITTQDNPFSLFRYGLLAELSVTF</sequence>
<protein>
    <recommendedName>
        <fullName evidence="4">Porin</fullName>
    </recommendedName>
</protein>
<keyword evidence="3" id="KW-1185">Reference proteome</keyword>
<comment type="caution">
    <text evidence="2">The sequence shown here is derived from an EMBL/GenBank/DDBJ whole genome shotgun (WGS) entry which is preliminary data.</text>
</comment>
<feature type="signal peptide" evidence="1">
    <location>
        <begin position="1"/>
        <end position="23"/>
    </location>
</feature>
<gene>
    <name evidence="2" type="ORF">GCM10010862_24080</name>
</gene>